<name>A0A2H9T5Z4_9ZZZZ</name>
<reference evidence="1" key="1">
    <citation type="journal article" date="2017" name="Appl. Environ. Microbiol.">
        <title>Molecular characterization of an Endozoicomonas-like organism causing infection in king scallop Pecten maximus L.</title>
        <authorList>
            <person name="Cano I."/>
            <person name="van Aerle R."/>
            <person name="Ross S."/>
            <person name="Verner-Jeffreys D.W."/>
            <person name="Paley R.K."/>
            <person name="Rimmer G."/>
            <person name="Ryder D."/>
            <person name="Hooper P."/>
            <person name="Stone D."/>
            <person name="Feist S.W."/>
        </authorList>
    </citation>
    <scope>NUCLEOTIDE SEQUENCE</scope>
</reference>
<dbReference type="EMBL" id="NSIT01000150">
    <property type="protein sequence ID" value="PJE78622.1"/>
    <property type="molecule type" value="Genomic_DNA"/>
</dbReference>
<sequence length="151" mass="17578">MKRERRKGRISIGDCTDRWNYKQWNRNSCGNDTVEFLLERQVCNVHTYVVFGLLSSLLNRIKAYDAIESTARISFVICSDCRFTTYSSPSFKNLLINHTCINPANLDRGGKAKKAFRFVGDDKAKDRDFSQRIILKCLFCFYLLFALKPRN</sequence>
<accession>A0A2H9T5Z4</accession>
<comment type="caution">
    <text evidence="1">The sequence shown here is derived from an EMBL/GenBank/DDBJ whole genome shotgun (WGS) entry which is preliminary data.</text>
</comment>
<dbReference type="AlphaFoldDB" id="A0A2H9T5Z4"/>
<organism evidence="1">
    <name type="scientific">invertebrate metagenome</name>
    <dbReference type="NCBI Taxonomy" id="1711999"/>
    <lineage>
        <taxon>unclassified sequences</taxon>
        <taxon>metagenomes</taxon>
        <taxon>organismal metagenomes</taxon>
    </lineage>
</organism>
<gene>
    <name evidence="1" type="ORF">CI610_02437</name>
</gene>
<protein>
    <submittedName>
        <fullName evidence="1">Uncharacterized protein</fullName>
    </submittedName>
</protein>
<proteinExistence type="predicted"/>
<evidence type="ECO:0000313" key="1">
    <source>
        <dbReference type="EMBL" id="PJE78622.1"/>
    </source>
</evidence>